<proteinExistence type="inferred from homology"/>
<sequence>MNSSETSFSTKLSFMIMSVLMITSAGCTDSFLDVTPEDTLAPGNFYQNEEDAVAAAYSVYERLGTPDLYNMDGVMFILANASDQAQPPGVDASRAALNQYEVTALNPITSAWWRASFQIINRANAVTDNVPDIDMDSELRASIVGEARFLRALTYFNLVRMFGKVPIITRETKSFEELNKPRAPVDSVYAQITRDLEQAEQVLPVSYDNANEGRATVGAAKTLLAKVYLTRERWQDAAEKAQEVMNSGTYSLFEDYRHLFLPEFENGREHIFSIQFHAGEQNAGKQGRFWTYTAPSAQNTNGWPVAAGGSSYGISFPETNYYEEYPDDYRKEVNFFSEWTFEKRDTTVTFKPHFFKYYDPGQTNAKRSSVNFPLYRYAEVLLIYAEAVNEANGGPTPQAYKAVNSVRQRARFEKPDSVLPDLSGLTQEQFRQAVARERNWEFAGESKRWFDLKRTGRLMEELRADGKDIQEHHRLFPIPNLDLDLNPDWEQNPGY</sequence>
<evidence type="ECO:0000256" key="2">
    <source>
        <dbReference type="ARBA" id="ARBA00006275"/>
    </source>
</evidence>
<keyword evidence="5" id="KW-0998">Cell outer membrane</keyword>
<reference evidence="8 9" key="1">
    <citation type="submission" date="2016-11" db="EMBL/GenBank/DDBJ databases">
        <authorList>
            <person name="Jaros S."/>
            <person name="Januszkiewicz K."/>
            <person name="Wedrychowicz H."/>
        </authorList>
    </citation>
    <scope>NUCLEOTIDE SEQUENCE [LARGE SCALE GENOMIC DNA]</scope>
    <source>
        <strain evidence="8 9">DSM 21986</strain>
    </source>
</reference>
<evidence type="ECO:0000256" key="4">
    <source>
        <dbReference type="ARBA" id="ARBA00023136"/>
    </source>
</evidence>
<evidence type="ECO:0000256" key="1">
    <source>
        <dbReference type="ARBA" id="ARBA00004442"/>
    </source>
</evidence>
<comment type="similarity">
    <text evidence="2">Belongs to the SusD family.</text>
</comment>
<keyword evidence="9" id="KW-1185">Reference proteome</keyword>
<dbReference type="RefSeq" id="WP_073061461.1">
    <property type="nucleotide sequence ID" value="NZ_FQUS01000006.1"/>
</dbReference>
<evidence type="ECO:0000256" key="3">
    <source>
        <dbReference type="ARBA" id="ARBA00022729"/>
    </source>
</evidence>
<dbReference type="Proteomes" id="UP000184041">
    <property type="component" value="Unassembled WGS sequence"/>
</dbReference>
<dbReference type="SUPFAM" id="SSF48452">
    <property type="entry name" value="TPR-like"/>
    <property type="match status" value="1"/>
</dbReference>
<dbReference type="CDD" id="cd08977">
    <property type="entry name" value="SusD"/>
    <property type="match status" value="1"/>
</dbReference>
<evidence type="ECO:0000313" key="8">
    <source>
        <dbReference type="EMBL" id="SHF19329.1"/>
    </source>
</evidence>
<evidence type="ECO:0000259" key="7">
    <source>
        <dbReference type="Pfam" id="PF14322"/>
    </source>
</evidence>
<dbReference type="EMBL" id="FQUS01000006">
    <property type="protein sequence ID" value="SHF19329.1"/>
    <property type="molecule type" value="Genomic_DNA"/>
</dbReference>
<dbReference type="GO" id="GO:0009279">
    <property type="term" value="C:cell outer membrane"/>
    <property type="evidence" value="ECO:0007669"/>
    <property type="project" value="UniProtKB-SubCell"/>
</dbReference>
<evidence type="ECO:0000259" key="6">
    <source>
        <dbReference type="Pfam" id="PF07980"/>
    </source>
</evidence>
<accession>A0A1M4ZMQ8</accession>
<protein>
    <submittedName>
        <fullName evidence="8">Starch-binding associating with outer membrane</fullName>
    </submittedName>
</protein>
<dbReference type="Pfam" id="PF07980">
    <property type="entry name" value="SusD_RagB"/>
    <property type="match status" value="1"/>
</dbReference>
<keyword evidence="3" id="KW-0732">Signal</keyword>
<evidence type="ECO:0000313" key="9">
    <source>
        <dbReference type="Proteomes" id="UP000184041"/>
    </source>
</evidence>
<dbReference type="InterPro" id="IPR011990">
    <property type="entry name" value="TPR-like_helical_dom_sf"/>
</dbReference>
<feature type="domain" description="SusD-like N-terminal" evidence="7">
    <location>
        <begin position="80"/>
        <end position="229"/>
    </location>
</feature>
<keyword evidence="4" id="KW-0472">Membrane</keyword>
<dbReference type="STRING" id="1194090.SAMN05443144_10680"/>
<organism evidence="8 9">
    <name type="scientific">Fodinibius roseus</name>
    <dbReference type="NCBI Taxonomy" id="1194090"/>
    <lineage>
        <taxon>Bacteria</taxon>
        <taxon>Pseudomonadati</taxon>
        <taxon>Balneolota</taxon>
        <taxon>Balneolia</taxon>
        <taxon>Balneolales</taxon>
        <taxon>Balneolaceae</taxon>
        <taxon>Fodinibius</taxon>
    </lineage>
</organism>
<dbReference type="Gene3D" id="1.25.40.390">
    <property type="match status" value="1"/>
</dbReference>
<dbReference type="InterPro" id="IPR033985">
    <property type="entry name" value="SusD-like_N"/>
</dbReference>
<name>A0A1M4ZMQ8_9BACT</name>
<feature type="domain" description="RagB/SusD" evidence="6">
    <location>
        <begin position="316"/>
        <end position="495"/>
    </location>
</feature>
<gene>
    <name evidence="8" type="ORF">SAMN05443144_10680</name>
</gene>
<dbReference type="AlphaFoldDB" id="A0A1M4ZMQ8"/>
<dbReference type="OrthoDB" id="9792139at2"/>
<dbReference type="InterPro" id="IPR012944">
    <property type="entry name" value="SusD_RagB_dom"/>
</dbReference>
<evidence type="ECO:0000256" key="5">
    <source>
        <dbReference type="ARBA" id="ARBA00023237"/>
    </source>
</evidence>
<dbReference type="Pfam" id="PF14322">
    <property type="entry name" value="SusD-like_3"/>
    <property type="match status" value="1"/>
</dbReference>
<comment type="subcellular location">
    <subcellularLocation>
        <location evidence="1">Cell outer membrane</location>
    </subcellularLocation>
</comment>